<dbReference type="Proteomes" id="UP000198287">
    <property type="component" value="Unassembled WGS sequence"/>
</dbReference>
<keyword evidence="4" id="KW-1185">Reference proteome</keyword>
<feature type="region of interest" description="Disordered" evidence="1">
    <location>
        <begin position="1"/>
        <end position="32"/>
    </location>
</feature>
<gene>
    <name evidence="3" type="ORF">Fcan01_02599</name>
</gene>
<proteinExistence type="predicted"/>
<evidence type="ECO:0000313" key="3">
    <source>
        <dbReference type="EMBL" id="OXA64409.1"/>
    </source>
</evidence>
<sequence>MYSSSSAATPTSLSWGLVDNEGDGDGGESMTTFWEHKEDDSSIWNNSTPNSTIELELPIDMQFNAGHVLSIVVYSVLFVLSAIAASKITLLQKQAVFSKMFQGASVDIALYT</sequence>
<comment type="caution">
    <text evidence="3">The sequence shown here is derived from an EMBL/GenBank/DDBJ whole genome shotgun (WGS) entry which is preliminary data.</text>
</comment>
<keyword evidence="2" id="KW-0812">Transmembrane</keyword>
<evidence type="ECO:0000313" key="4">
    <source>
        <dbReference type="Proteomes" id="UP000198287"/>
    </source>
</evidence>
<keyword evidence="2" id="KW-1133">Transmembrane helix</keyword>
<dbReference type="OrthoDB" id="6435638at2759"/>
<dbReference type="AlphaFoldDB" id="A0A226F3R1"/>
<protein>
    <submittedName>
        <fullName evidence="3">Uncharacterized protein</fullName>
    </submittedName>
</protein>
<name>A0A226F3R1_FOLCA</name>
<organism evidence="3 4">
    <name type="scientific">Folsomia candida</name>
    <name type="common">Springtail</name>
    <dbReference type="NCBI Taxonomy" id="158441"/>
    <lineage>
        <taxon>Eukaryota</taxon>
        <taxon>Metazoa</taxon>
        <taxon>Ecdysozoa</taxon>
        <taxon>Arthropoda</taxon>
        <taxon>Hexapoda</taxon>
        <taxon>Collembola</taxon>
        <taxon>Entomobryomorpha</taxon>
        <taxon>Isotomoidea</taxon>
        <taxon>Isotomidae</taxon>
        <taxon>Proisotominae</taxon>
        <taxon>Folsomia</taxon>
    </lineage>
</organism>
<dbReference type="EMBL" id="LNIX01000001">
    <property type="protein sequence ID" value="OXA64409.1"/>
    <property type="molecule type" value="Genomic_DNA"/>
</dbReference>
<feature type="transmembrane region" description="Helical" evidence="2">
    <location>
        <begin position="68"/>
        <end position="90"/>
    </location>
</feature>
<feature type="compositionally biased region" description="Low complexity" evidence="1">
    <location>
        <begin position="1"/>
        <end position="14"/>
    </location>
</feature>
<keyword evidence="2" id="KW-0472">Membrane</keyword>
<accession>A0A226F3R1</accession>
<evidence type="ECO:0000256" key="2">
    <source>
        <dbReference type="SAM" id="Phobius"/>
    </source>
</evidence>
<evidence type="ECO:0000256" key="1">
    <source>
        <dbReference type="SAM" id="MobiDB-lite"/>
    </source>
</evidence>
<reference evidence="3 4" key="1">
    <citation type="submission" date="2015-12" db="EMBL/GenBank/DDBJ databases">
        <title>The genome of Folsomia candida.</title>
        <authorList>
            <person name="Faddeeva A."/>
            <person name="Derks M.F."/>
            <person name="Anvar Y."/>
            <person name="Smit S."/>
            <person name="Van Straalen N."/>
            <person name="Roelofs D."/>
        </authorList>
    </citation>
    <scope>NUCLEOTIDE SEQUENCE [LARGE SCALE GENOMIC DNA]</scope>
    <source>
        <strain evidence="3 4">VU population</strain>
        <tissue evidence="3">Whole body</tissue>
    </source>
</reference>